<protein>
    <submittedName>
        <fullName evidence="2">Uncharacterized protein</fullName>
    </submittedName>
</protein>
<dbReference type="EMBL" id="CM000761">
    <property type="protein sequence ID" value="KXG35027.1"/>
    <property type="molecule type" value="Genomic_DNA"/>
</dbReference>
<reference evidence="2 3" key="1">
    <citation type="journal article" date="2009" name="Nature">
        <title>The Sorghum bicolor genome and the diversification of grasses.</title>
        <authorList>
            <person name="Paterson A.H."/>
            <person name="Bowers J.E."/>
            <person name="Bruggmann R."/>
            <person name="Dubchak I."/>
            <person name="Grimwood J."/>
            <person name="Gundlach H."/>
            <person name="Haberer G."/>
            <person name="Hellsten U."/>
            <person name="Mitros T."/>
            <person name="Poliakov A."/>
            <person name="Schmutz J."/>
            <person name="Spannagl M."/>
            <person name="Tang H."/>
            <person name="Wang X."/>
            <person name="Wicker T."/>
            <person name="Bharti A.K."/>
            <person name="Chapman J."/>
            <person name="Feltus F.A."/>
            <person name="Gowik U."/>
            <person name="Grigoriev I.V."/>
            <person name="Lyons E."/>
            <person name="Maher C.A."/>
            <person name="Martis M."/>
            <person name="Narechania A."/>
            <person name="Otillar R.P."/>
            <person name="Penning B.W."/>
            <person name="Salamov A.A."/>
            <person name="Wang Y."/>
            <person name="Zhang L."/>
            <person name="Carpita N.C."/>
            <person name="Freeling M."/>
            <person name="Gingle A.R."/>
            <person name="Hash C.T."/>
            <person name="Keller B."/>
            <person name="Klein P."/>
            <person name="Kresovich S."/>
            <person name="McCann M.C."/>
            <person name="Ming R."/>
            <person name="Peterson D.G."/>
            <person name="Mehboob-ur-Rahman"/>
            <person name="Ware D."/>
            <person name="Westhoff P."/>
            <person name="Mayer K.F."/>
            <person name="Messing J."/>
            <person name="Rokhsar D.S."/>
        </authorList>
    </citation>
    <scope>NUCLEOTIDE SEQUENCE [LARGE SCALE GENOMIC DNA]</scope>
    <source>
        <strain evidence="3">cv. BTx623</strain>
    </source>
</reference>
<proteinExistence type="predicted"/>
<dbReference type="AlphaFoldDB" id="A0A1B6QAS4"/>
<organism evidence="2 3">
    <name type="scientific">Sorghum bicolor</name>
    <name type="common">Sorghum</name>
    <name type="synonym">Sorghum vulgare</name>
    <dbReference type="NCBI Taxonomy" id="4558"/>
    <lineage>
        <taxon>Eukaryota</taxon>
        <taxon>Viridiplantae</taxon>
        <taxon>Streptophyta</taxon>
        <taxon>Embryophyta</taxon>
        <taxon>Tracheophyta</taxon>
        <taxon>Spermatophyta</taxon>
        <taxon>Magnoliopsida</taxon>
        <taxon>Liliopsida</taxon>
        <taxon>Poales</taxon>
        <taxon>Poaceae</taxon>
        <taxon>PACMAD clade</taxon>
        <taxon>Panicoideae</taxon>
        <taxon>Andropogonodae</taxon>
        <taxon>Andropogoneae</taxon>
        <taxon>Sorghinae</taxon>
        <taxon>Sorghum</taxon>
    </lineage>
</organism>
<keyword evidence="3" id="KW-1185">Reference proteome</keyword>
<dbReference type="InParanoid" id="A0A1B6QAS4"/>
<sequence>MNSNISKAVANIGLEQKQDSVKYQDRFLIYLQSEIAKMNSNSTTNHATSYTNNQTTTVGDRRPAIYIPRTATQPAQLRRGRNRRRCPWPRHAN</sequence>
<feature type="compositionally biased region" description="Basic residues" evidence="1">
    <location>
        <begin position="78"/>
        <end position="93"/>
    </location>
</feature>
<gene>
    <name evidence="2" type="ORF">SORBI_3002G123700</name>
</gene>
<dbReference type="Proteomes" id="UP000000768">
    <property type="component" value="Chromosome 2"/>
</dbReference>
<evidence type="ECO:0000313" key="2">
    <source>
        <dbReference type="EMBL" id="KXG35027.1"/>
    </source>
</evidence>
<evidence type="ECO:0000313" key="3">
    <source>
        <dbReference type="Proteomes" id="UP000000768"/>
    </source>
</evidence>
<name>A0A1B6QAS4_SORBI</name>
<reference evidence="3" key="2">
    <citation type="journal article" date="2018" name="Plant J.">
        <title>The Sorghum bicolor reference genome: improved assembly, gene annotations, a transcriptome atlas, and signatures of genome organization.</title>
        <authorList>
            <person name="McCormick R.F."/>
            <person name="Truong S.K."/>
            <person name="Sreedasyam A."/>
            <person name="Jenkins J."/>
            <person name="Shu S."/>
            <person name="Sims D."/>
            <person name="Kennedy M."/>
            <person name="Amirebrahimi M."/>
            <person name="Weers B.D."/>
            <person name="McKinley B."/>
            <person name="Mattison A."/>
            <person name="Morishige D.T."/>
            <person name="Grimwood J."/>
            <person name="Schmutz J."/>
            <person name="Mullet J.E."/>
        </authorList>
    </citation>
    <scope>NUCLEOTIDE SEQUENCE [LARGE SCALE GENOMIC DNA]</scope>
    <source>
        <strain evidence="3">cv. BTx623</strain>
    </source>
</reference>
<accession>A0A1B6QAS4</accession>
<feature type="region of interest" description="Disordered" evidence="1">
    <location>
        <begin position="71"/>
        <end position="93"/>
    </location>
</feature>
<evidence type="ECO:0000256" key="1">
    <source>
        <dbReference type="SAM" id="MobiDB-lite"/>
    </source>
</evidence>
<dbReference type="Gramene" id="KXG35027">
    <property type="protein sequence ID" value="KXG35027"/>
    <property type="gene ID" value="SORBI_3002G123700"/>
</dbReference>